<evidence type="ECO:0000313" key="1">
    <source>
        <dbReference type="EMBL" id="RKN50463.1"/>
    </source>
</evidence>
<keyword evidence="2" id="KW-1185">Reference proteome</keyword>
<protein>
    <submittedName>
        <fullName evidence="1">Uncharacterized protein</fullName>
    </submittedName>
</protein>
<comment type="caution">
    <text evidence="1">The sequence shown here is derived from an EMBL/GenBank/DDBJ whole genome shotgun (WGS) entry which is preliminary data.</text>
</comment>
<name>A0A3A9ZQL3_9ACTN</name>
<dbReference type="AlphaFoldDB" id="A0A3A9ZQL3"/>
<organism evidence="1 2">
    <name type="scientific">Micromonospora endolithica</name>
    <dbReference type="NCBI Taxonomy" id="230091"/>
    <lineage>
        <taxon>Bacteria</taxon>
        <taxon>Bacillati</taxon>
        <taxon>Actinomycetota</taxon>
        <taxon>Actinomycetes</taxon>
        <taxon>Micromonosporales</taxon>
        <taxon>Micromonosporaceae</taxon>
        <taxon>Micromonospora</taxon>
    </lineage>
</organism>
<gene>
    <name evidence="1" type="ORF">D7223_01315</name>
</gene>
<accession>A0A3A9ZQL3</accession>
<evidence type="ECO:0000313" key="2">
    <source>
        <dbReference type="Proteomes" id="UP000281726"/>
    </source>
</evidence>
<proteinExistence type="predicted"/>
<reference evidence="1 2" key="1">
    <citation type="journal article" date="2004" name="Syst. Appl. Microbiol.">
        <title>Cryptoendolithic actinomycetes from antarctic sandstone rock samples: Micromonospora endolithica sp. nov. and two isolates related to Micromonospora coerulea Jensen 1932.</title>
        <authorList>
            <person name="Hirsch P."/>
            <person name="Mevs U."/>
            <person name="Kroppenstedt R.M."/>
            <person name="Schumann P."/>
            <person name="Stackebrandt E."/>
        </authorList>
    </citation>
    <scope>NUCLEOTIDE SEQUENCE [LARGE SCALE GENOMIC DNA]</scope>
    <source>
        <strain evidence="1 2">JCM 12677</strain>
    </source>
</reference>
<dbReference type="Proteomes" id="UP000281726">
    <property type="component" value="Unassembled WGS sequence"/>
</dbReference>
<sequence>MARPLLGSMSVAIRTLRGMTAALIGYSRYSKGNTWPKGKVKGRRPKLSPPQRTHVVKLHTVGKHSIADAVGLFEVFRVTEYWVFDHITATAR</sequence>
<dbReference type="EMBL" id="RBAK01000001">
    <property type="protein sequence ID" value="RKN50463.1"/>
    <property type="molecule type" value="Genomic_DNA"/>
</dbReference>